<dbReference type="Pfam" id="PF00266">
    <property type="entry name" value="Aminotran_5"/>
    <property type="match status" value="1"/>
</dbReference>
<dbReference type="GO" id="GO:0031071">
    <property type="term" value="F:cysteine desulfurase activity"/>
    <property type="evidence" value="ECO:0007669"/>
    <property type="project" value="UniProtKB-EC"/>
</dbReference>
<keyword evidence="4" id="KW-1185">Reference proteome</keyword>
<comment type="caution">
    <text evidence="3">The sequence shown here is derived from an EMBL/GenBank/DDBJ whole genome shotgun (WGS) entry which is preliminary data.</text>
</comment>
<dbReference type="InterPro" id="IPR015422">
    <property type="entry name" value="PyrdxlP-dep_Trfase_small"/>
</dbReference>
<dbReference type="InterPro" id="IPR000192">
    <property type="entry name" value="Aminotrans_V_dom"/>
</dbReference>
<dbReference type="AlphaFoldDB" id="M5EW69"/>
<dbReference type="Proteomes" id="UP000012062">
    <property type="component" value="Unassembled WGS sequence"/>
</dbReference>
<dbReference type="Gene3D" id="3.40.640.10">
    <property type="entry name" value="Type I PLP-dependent aspartate aminotransferase-like (Major domain)"/>
    <property type="match status" value="1"/>
</dbReference>
<protein>
    <submittedName>
        <fullName evidence="3">Putative cysteine desulfurase</fullName>
        <ecNumber evidence="3">2.8.1.7</ecNumber>
    </submittedName>
</protein>
<dbReference type="PANTHER" id="PTHR43586:SF15">
    <property type="entry name" value="BLR3095 PROTEIN"/>
    <property type="match status" value="1"/>
</dbReference>
<feature type="domain" description="Aminotransferase class V" evidence="2">
    <location>
        <begin position="65"/>
        <end position="391"/>
    </location>
</feature>
<dbReference type="EC" id="2.8.1.7" evidence="3"/>
<keyword evidence="1" id="KW-0663">Pyridoxal phosphate</keyword>
<gene>
    <name evidence="3" type="ORF">MESS2_960010</name>
</gene>
<dbReference type="InterPro" id="IPR015424">
    <property type="entry name" value="PyrdxlP-dep_Trfase"/>
</dbReference>
<organism evidence="3 4">
    <name type="scientific">Mesorhizobium metallidurans STM 2683</name>
    <dbReference type="NCBI Taxonomy" id="1297569"/>
    <lineage>
        <taxon>Bacteria</taxon>
        <taxon>Pseudomonadati</taxon>
        <taxon>Pseudomonadota</taxon>
        <taxon>Alphaproteobacteria</taxon>
        <taxon>Hyphomicrobiales</taxon>
        <taxon>Phyllobacteriaceae</taxon>
        <taxon>Mesorhizobium</taxon>
    </lineage>
</organism>
<proteinExistence type="predicted"/>
<dbReference type="eggNOG" id="COG0520">
    <property type="taxonomic scope" value="Bacteria"/>
</dbReference>
<name>M5EW69_9HYPH</name>
<evidence type="ECO:0000256" key="1">
    <source>
        <dbReference type="ARBA" id="ARBA00022898"/>
    </source>
</evidence>
<evidence type="ECO:0000313" key="3">
    <source>
        <dbReference type="EMBL" id="CCV09264.1"/>
    </source>
</evidence>
<reference evidence="3 4" key="1">
    <citation type="submission" date="2013-02" db="EMBL/GenBank/DDBJ databases">
        <authorList>
            <person name="Genoscope - CEA"/>
        </authorList>
    </citation>
    <scope>NUCLEOTIDE SEQUENCE [LARGE SCALE GENOMIC DNA]</scope>
    <source>
        <strain evidence="3 4">STM 2683</strain>
    </source>
</reference>
<keyword evidence="3" id="KW-0808">Transferase</keyword>
<dbReference type="RefSeq" id="WP_008878118.1">
    <property type="nucleotide sequence ID" value="NZ_CAUM01000168.1"/>
</dbReference>
<evidence type="ECO:0000313" key="4">
    <source>
        <dbReference type="Proteomes" id="UP000012062"/>
    </source>
</evidence>
<dbReference type="SUPFAM" id="SSF53383">
    <property type="entry name" value="PLP-dependent transferases"/>
    <property type="match status" value="1"/>
</dbReference>
<sequence>MDQSFHRYTQPLPIEEARREFPATSDFIYMDVANQGLISKTTRTSFDAHLDLRLAGVNDEHSQLHNVELTRGRFATFIGAASDEVAITKNASEGINIIANAIEWRAGDNVVLCPKLEHANNVLPWLQIKARHGVEVRTIEPENGMLPVGAVTKALDERTRVVALATVTMVPGFRTETAPIAEACRSKGAFLLADGTQSVGILATDVSALGVDGLAVSTVKGLMGLYGSGFLYCRRDWAERLTPTYLGRFSVDLGDAPESAPIEQVFKMRTGAARFDVGHYNFPGLIAADASIRQLSDFGITSIDRSVRELAARLAAGLHDLGLPVAGGRPGTHTGSIVAVGDMSGLGGAASDINIGSLQAYLAERKVIVSARRGMLRFSLHLYNTADEVDHVIDLARRWKKAPA</sequence>
<dbReference type="Gene3D" id="3.90.1150.10">
    <property type="entry name" value="Aspartate Aminotransferase, domain 1"/>
    <property type="match status" value="1"/>
</dbReference>
<accession>M5EW69</accession>
<dbReference type="InterPro" id="IPR015421">
    <property type="entry name" value="PyrdxlP-dep_Trfase_major"/>
</dbReference>
<dbReference type="PANTHER" id="PTHR43586">
    <property type="entry name" value="CYSTEINE DESULFURASE"/>
    <property type="match status" value="1"/>
</dbReference>
<dbReference type="STRING" id="1297569.MESS2_960010"/>
<dbReference type="EMBL" id="CAUM01000168">
    <property type="protein sequence ID" value="CCV09264.1"/>
    <property type="molecule type" value="Genomic_DNA"/>
</dbReference>
<evidence type="ECO:0000259" key="2">
    <source>
        <dbReference type="Pfam" id="PF00266"/>
    </source>
</evidence>